<feature type="transmembrane region" description="Helical" evidence="1">
    <location>
        <begin position="201"/>
        <end position="220"/>
    </location>
</feature>
<dbReference type="EMBL" id="JAATLK010000002">
    <property type="protein sequence ID" value="NIZ47601.1"/>
    <property type="molecule type" value="Genomic_DNA"/>
</dbReference>
<keyword evidence="1" id="KW-1133">Transmembrane helix</keyword>
<dbReference type="AlphaFoldDB" id="A0A968GI83"/>
<evidence type="ECO:0000313" key="2">
    <source>
        <dbReference type="EMBL" id="NIZ47601.1"/>
    </source>
</evidence>
<reference evidence="2" key="1">
    <citation type="submission" date="2020-03" db="EMBL/GenBank/DDBJ databases">
        <title>Spirochaetal bacteria isolated from arthropods constitute a novel genus Entomospira genus novum within the order Spirochaetales.</title>
        <authorList>
            <person name="Grana-Miraglia L."/>
            <person name="Sikutova S."/>
            <person name="Fingerle V."/>
            <person name="Sing A."/>
            <person name="Castillo-Ramirez S."/>
            <person name="Margos G."/>
            <person name="Rudolf I."/>
        </authorList>
    </citation>
    <scope>NUCLEOTIDE SEQUENCE</scope>
    <source>
        <strain evidence="2">BR208</strain>
    </source>
</reference>
<keyword evidence="1" id="KW-0812">Transmembrane</keyword>
<sequence>MATGGTMFIRFTTLSILQFLVLFSVGFFFLRLTVIALQHLFYRYYRLPKQYLHHSHAFERATFESTYRHPILRWLSLTKAIITNIGALIWLLFLPIYLTSNDLIITRLEQVTQISLAQHALRYILFVTVGLVPVVIIFIFMLSHHPLIFAHVMYKDLHQGFWSTLMKVPYNRGEISYLLLFLGFHLPALWFSTLLTWDARYVAIPMILAWMGFLAWVTWYNHRIWREFIHLWQDHALPILLIKKTHYNRAVRCRAYDQIEPVREMLHWDQFLLEPYKSNKEDIPPPSIIKLYTNTLLNEPENRHLLKAYCRLYEAKMRFIWVLLWLAVILIYIIKSY</sequence>
<protein>
    <submittedName>
        <fullName evidence="2">Uncharacterized protein</fullName>
    </submittedName>
</protein>
<gene>
    <name evidence="2" type="ORF">HCT46_06725</name>
</gene>
<feature type="transmembrane region" description="Helical" evidence="1">
    <location>
        <begin position="317"/>
        <end position="334"/>
    </location>
</feature>
<accession>A0A968GI83</accession>
<evidence type="ECO:0000256" key="1">
    <source>
        <dbReference type="SAM" id="Phobius"/>
    </source>
</evidence>
<dbReference type="Proteomes" id="UP000752013">
    <property type="component" value="Unassembled WGS sequence"/>
</dbReference>
<feature type="transmembrane region" description="Helical" evidence="1">
    <location>
        <begin position="16"/>
        <end position="42"/>
    </location>
</feature>
<evidence type="ECO:0000313" key="3">
    <source>
        <dbReference type="Proteomes" id="UP000752013"/>
    </source>
</evidence>
<keyword evidence="1" id="KW-0472">Membrane</keyword>
<feature type="transmembrane region" description="Helical" evidence="1">
    <location>
        <begin position="81"/>
        <end position="100"/>
    </location>
</feature>
<feature type="transmembrane region" description="Helical" evidence="1">
    <location>
        <begin position="120"/>
        <end position="143"/>
    </location>
</feature>
<organism evidence="2 3">
    <name type="scientific">Entomospira nematocerorum</name>
    <dbReference type="NCBI Taxonomy" id="2719987"/>
    <lineage>
        <taxon>Bacteria</taxon>
        <taxon>Pseudomonadati</taxon>
        <taxon>Spirochaetota</taxon>
        <taxon>Spirochaetia</taxon>
        <taxon>Spirochaetales</taxon>
        <taxon>Spirochaetaceae</taxon>
        <taxon>Entomospira</taxon>
    </lineage>
</organism>
<name>A0A968GI83_9SPIO</name>
<keyword evidence="3" id="KW-1185">Reference proteome</keyword>
<proteinExistence type="predicted"/>
<feature type="transmembrane region" description="Helical" evidence="1">
    <location>
        <begin position="175"/>
        <end position="195"/>
    </location>
</feature>
<comment type="caution">
    <text evidence="2">The sequence shown here is derived from an EMBL/GenBank/DDBJ whole genome shotgun (WGS) entry which is preliminary data.</text>
</comment>
<dbReference type="RefSeq" id="WP_167704197.1">
    <property type="nucleotide sequence ID" value="NZ_JAATLK010000002.1"/>
</dbReference>